<dbReference type="EMBL" id="CP019633">
    <property type="protein sequence ID" value="AQQ09545.1"/>
    <property type="molecule type" value="Genomic_DNA"/>
</dbReference>
<proteinExistence type="predicted"/>
<dbReference type="Proteomes" id="UP000188273">
    <property type="component" value="Chromosome"/>
</dbReference>
<evidence type="ECO:0000313" key="1">
    <source>
        <dbReference type="EMBL" id="AQQ09545.1"/>
    </source>
</evidence>
<reference evidence="2" key="1">
    <citation type="submission" date="2017-02" db="EMBL/GenBank/DDBJ databases">
        <title>Comparative genomics and description of representatives of a novel lineage of planctomycetes thriving in anoxic sediments.</title>
        <authorList>
            <person name="Spring S."/>
            <person name="Bunk B."/>
            <person name="Sproer C."/>
            <person name="Klenk H.-P."/>
        </authorList>
    </citation>
    <scope>NUCLEOTIDE SEQUENCE [LARGE SCALE GENOMIC DNA]</scope>
    <source>
        <strain evidence="2">L21-RPul-D3</strain>
    </source>
</reference>
<keyword evidence="2" id="KW-1185">Reference proteome</keyword>
<organism evidence="1 2">
    <name type="scientific">Sedimentisphaera cyanobacteriorum</name>
    <dbReference type="NCBI Taxonomy" id="1940790"/>
    <lineage>
        <taxon>Bacteria</taxon>
        <taxon>Pseudomonadati</taxon>
        <taxon>Planctomycetota</taxon>
        <taxon>Phycisphaerae</taxon>
        <taxon>Sedimentisphaerales</taxon>
        <taxon>Sedimentisphaeraceae</taxon>
        <taxon>Sedimentisphaera</taxon>
    </lineage>
</organism>
<name>A0A1Q2HQM4_9BACT</name>
<sequence>MQLFRFLFFIISLTAALLAVVNLRTINSQQYYQCRRNIVKIEKLRNDLTDHRIEIERMINPKAVKQAAKSSATDDNSSKSQ</sequence>
<evidence type="ECO:0000313" key="2">
    <source>
        <dbReference type="Proteomes" id="UP000188273"/>
    </source>
</evidence>
<accession>A0A1Q2HQM4</accession>
<gene>
    <name evidence="1" type="ORF">L21SP3_01351</name>
</gene>
<dbReference type="STRING" id="1940790.L21SP3_01351"/>
<dbReference type="RefSeq" id="WP_077540129.1">
    <property type="nucleotide sequence ID" value="NZ_CP019633.1"/>
</dbReference>
<dbReference type="KEGG" id="pbu:L21SP3_01351"/>
<dbReference type="AlphaFoldDB" id="A0A1Q2HQM4"/>
<dbReference type="OrthoDB" id="9917996at2"/>
<protein>
    <submittedName>
        <fullName evidence="1">Uncharacterized protein</fullName>
    </submittedName>
</protein>